<evidence type="ECO:0000313" key="2">
    <source>
        <dbReference type="Proteomes" id="UP000232060"/>
    </source>
</evidence>
<organism evidence="1 2">
    <name type="scientific">Aeromonas lusitana</name>
    <dbReference type="NCBI Taxonomy" id="931529"/>
    <lineage>
        <taxon>Bacteria</taxon>
        <taxon>Pseudomonadati</taxon>
        <taxon>Pseudomonadota</taxon>
        <taxon>Gammaproteobacteria</taxon>
        <taxon>Aeromonadales</taxon>
        <taxon>Aeromonadaceae</taxon>
        <taxon>Aeromonas</taxon>
    </lineage>
</organism>
<dbReference type="AlphaFoldDB" id="A0A2M8H9X3"/>
<keyword evidence="2" id="KW-1185">Reference proteome</keyword>
<name>A0A2M8H9X3_9GAMM</name>
<dbReference type="OrthoDB" id="6691177at2"/>
<accession>A0A2M8H9X3</accession>
<protein>
    <recommendedName>
        <fullName evidence="3">Restriction endonuclease type IV Mrr domain-containing protein</fullName>
    </recommendedName>
</protein>
<dbReference type="EMBL" id="PGCP01000014">
    <property type="protein sequence ID" value="PJC93335.1"/>
    <property type="molecule type" value="Genomic_DNA"/>
</dbReference>
<comment type="caution">
    <text evidence="1">The sequence shown here is derived from an EMBL/GenBank/DDBJ whole genome shotgun (WGS) entry which is preliminary data.</text>
</comment>
<reference evidence="1 2" key="1">
    <citation type="submission" date="2017-11" db="EMBL/GenBank/DDBJ databases">
        <title>Draft genome sequence of environmental isolate Aeromonas lusitania sp. nov. MDC 2473.</title>
        <authorList>
            <person name="Colston S.M."/>
            <person name="Navarro A."/>
            <person name="Martinez-Murcia A.J."/>
            <person name="Graf J."/>
        </authorList>
    </citation>
    <scope>NUCLEOTIDE SEQUENCE [LARGE SCALE GENOMIC DNA]</scope>
    <source>
        <strain evidence="1 2">MDC 2473</strain>
    </source>
</reference>
<dbReference type="RefSeq" id="WP_100859879.1">
    <property type="nucleotide sequence ID" value="NZ_PGCP01000014.1"/>
</dbReference>
<proteinExistence type="predicted"/>
<sequence length="479" mass="54917">MKVSEIYNLEVTQFELDFVDIDTEADTPLFVDPFFLGCRTDSWSINATRTLRSFFQAFVNFIRDGKTARARALFDYLHEPNETCLGLSRGRPRGNAIGSIDSNKLFNSIAQSRAVATGIVEDLEDFRLFIDGIDKDKISDMTTNITRSHLVTYTQEQCKLWGIALQQNVQSGFYWDRNTHSWNNRYESMLIVDGRKILLTPKGIVSYSKKHTPQKYYNQFVLEYLQHEHLRSHSALVQHRVDGTPYVTKKSLKESQESSYSKEFLASFTDSHPEVFRDFKEWIQHTAIAISNEEIDDSDPVLIAQYLINKLGAIAPGGEDATKYHRLVVGILEFLFYPDVVSPIVENEIHDGRKRIDITFDNSASKGFFHRLHTTYQTPAQFVFVECKNYSREVANPEIDQLSGRFSINRGKFGLLLCRSVDNMDTLLARCNDTYVDGRGIMLPIIDDDLIAMLKKVIEGVVNPHEEFLSQRFRAVALN</sequence>
<gene>
    <name evidence="1" type="ORF">CUC44_10360</name>
</gene>
<evidence type="ECO:0008006" key="3">
    <source>
        <dbReference type="Google" id="ProtNLM"/>
    </source>
</evidence>
<evidence type="ECO:0000313" key="1">
    <source>
        <dbReference type="EMBL" id="PJC93335.1"/>
    </source>
</evidence>
<dbReference type="Proteomes" id="UP000232060">
    <property type="component" value="Unassembled WGS sequence"/>
</dbReference>